<dbReference type="InterPro" id="IPR008886">
    <property type="entry name" value="UPF0227/Esterase_YqiA"/>
</dbReference>
<dbReference type="InterPro" id="IPR029058">
    <property type="entry name" value="AB_hydrolase_fold"/>
</dbReference>
<organism evidence="1 2">
    <name type="scientific">Marinifilum flexuosum</name>
    <dbReference type="NCBI Taxonomy" id="1117708"/>
    <lineage>
        <taxon>Bacteria</taxon>
        <taxon>Pseudomonadati</taxon>
        <taxon>Bacteroidota</taxon>
        <taxon>Bacteroidia</taxon>
        <taxon>Marinilabiliales</taxon>
        <taxon>Marinifilaceae</taxon>
    </lineage>
</organism>
<name>A0A419X696_9BACT</name>
<gene>
    <name evidence="1" type="ORF">BXY64_0256</name>
</gene>
<dbReference type="Pfam" id="PF05728">
    <property type="entry name" value="UPF0227"/>
    <property type="match status" value="1"/>
</dbReference>
<comment type="caution">
    <text evidence="1">The sequence shown here is derived from an EMBL/GenBank/DDBJ whole genome shotgun (WGS) entry which is preliminary data.</text>
</comment>
<dbReference type="Proteomes" id="UP000284531">
    <property type="component" value="Unassembled WGS sequence"/>
</dbReference>
<dbReference type="RefSeq" id="WP_120238171.1">
    <property type="nucleotide sequence ID" value="NZ_RAPQ01000008.1"/>
</dbReference>
<dbReference type="SUPFAM" id="SSF53474">
    <property type="entry name" value="alpha/beta-Hydrolases"/>
    <property type="match status" value="1"/>
</dbReference>
<keyword evidence="2" id="KW-1185">Reference proteome</keyword>
<reference evidence="1 2" key="1">
    <citation type="submission" date="2018-09" db="EMBL/GenBank/DDBJ databases">
        <title>Genomic Encyclopedia of Archaeal and Bacterial Type Strains, Phase II (KMG-II): from individual species to whole genera.</title>
        <authorList>
            <person name="Goeker M."/>
        </authorList>
    </citation>
    <scope>NUCLEOTIDE SEQUENCE [LARGE SCALE GENOMIC DNA]</scope>
    <source>
        <strain evidence="1 2">DSM 21950</strain>
    </source>
</reference>
<evidence type="ECO:0000313" key="1">
    <source>
        <dbReference type="EMBL" id="RKE03263.1"/>
    </source>
</evidence>
<evidence type="ECO:0000313" key="2">
    <source>
        <dbReference type="Proteomes" id="UP000284531"/>
    </source>
</evidence>
<accession>A0A419X696</accession>
<dbReference type="EMBL" id="RAPQ01000008">
    <property type="protein sequence ID" value="RKE03263.1"/>
    <property type="molecule type" value="Genomic_DNA"/>
</dbReference>
<sequence>MKVVFSHGKESGPWGTKIKRLSEIAKRKGFEVDSLDYRAYSNPDDRVNQLLNYLKGEEKDFILVGSSMGGYVSLVASEKINSKAIFLMAPALYLEGYAKQEYSLNGKHIHIVHGKSDEIIPYEHSVRYAKESKCTLHLIEGDHRLNSSLEKVESIFENFLEKVLE</sequence>
<protein>
    <submittedName>
        <fullName evidence="1">Putative esterase</fullName>
    </submittedName>
</protein>
<proteinExistence type="predicted"/>
<dbReference type="Gene3D" id="3.40.50.1820">
    <property type="entry name" value="alpha/beta hydrolase"/>
    <property type="match status" value="1"/>
</dbReference>
<dbReference type="AlphaFoldDB" id="A0A419X696"/>
<dbReference type="OrthoDB" id="9777090at2"/>